<evidence type="ECO:0000313" key="2">
    <source>
        <dbReference type="Proteomes" id="UP000019426"/>
    </source>
</evidence>
<dbReference type="RefSeq" id="WP_044037408.1">
    <property type="nucleotide sequence ID" value="NZ_HG917868.1"/>
</dbReference>
<dbReference type="PATRIC" id="fig|1216932.3.peg.1212"/>
<dbReference type="AlphaFoldDB" id="W6RXP7"/>
<dbReference type="HOGENOM" id="CLU_926533_0_0_9"/>
<dbReference type="SUPFAM" id="SSF63380">
    <property type="entry name" value="Riboflavin synthase domain-like"/>
    <property type="match status" value="1"/>
</dbReference>
<evidence type="ECO:0000313" key="1">
    <source>
        <dbReference type="EMBL" id="CDM68384.1"/>
    </source>
</evidence>
<dbReference type="KEGG" id="clt:CM240_1220"/>
<dbReference type="InterPro" id="IPR050353">
    <property type="entry name" value="PyrK_electron_transfer"/>
</dbReference>
<dbReference type="EMBL" id="HG917868">
    <property type="protein sequence ID" value="CDM68384.1"/>
    <property type="molecule type" value="Genomic_DNA"/>
</dbReference>
<dbReference type="Gene3D" id="2.40.30.10">
    <property type="entry name" value="Translation factors"/>
    <property type="match status" value="1"/>
</dbReference>
<dbReference type="PANTHER" id="PTHR43513:SF3">
    <property type="entry name" value="DIHYDROOROTATE DEHYDROGENASE B (NAD(+)), ELECTRON TRANSFER SUBUNIT-RELATED"/>
    <property type="match status" value="1"/>
</dbReference>
<dbReference type="CDD" id="cd06192">
    <property type="entry name" value="DHOD_e_trans_like"/>
    <property type="match status" value="1"/>
</dbReference>
<name>W6RXP7_9CLOT</name>
<protein>
    <submittedName>
        <fullName evidence="1">Uncharacterized protein</fullName>
    </submittedName>
</protein>
<reference evidence="1 2" key="1">
    <citation type="submission" date="2013-11" db="EMBL/GenBank/DDBJ databases">
        <title>Complete genome sequence of Clostridum sp. M2/40.</title>
        <authorList>
            <person name="Wibberg D."/>
            <person name="Puehler A."/>
            <person name="Schlueter A."/>
        </authorList>
    </citation>
    <scope>NUCLEOTIDE SEQUENCE [LARGE SCALE GENOMIC DNA]</scope>
    <source>
        <strain evidence="2">M2/40</strain>
    </source>
</reference>
<dbReference type="InterPro" id="IPR039261">
    <property type="entry name" value="FNR_nucleotide-bd"/>
</dbReference>
<dbReference type="InterPro" id="IPR017938">
    <property type="entry name" value="Riboflavin_synthase-like_b-brl"/>
</dbReference>
<keyword evidence="2" id="KW-1185">Reference proteome</keyword>
<dbReference type="NCBIfam" id="NF004470">
    <property type="entry name" value="PRK05802.1"/>
    <property type="match status" value="1"/>
</dbReference>
<gene>
    <name evidence="1" type="ORF">CM240_1220</name>
</gene>
<organism evidence="1 2">
    <name type="scientific">Clostridium bornimense</name>
    <dbReference type="NCBI Taxonomy" id="1216932"/>
    <lineage>
        <taxon>Bacteria</taxon>
        <taxon>Bacillati</taxon>
        <taxon>Bacillota</taxon>
        <taxon>Clostridia</taxon>
        <taxon>Eubacteriales</taxon>
        <taxon>Clostridiaceae</taxon>
        <taxon>Clostridium</taxon>
    </lineage>
</organism>
<sequence length="323" mass="36602">MDYEIIDCIDCGTEYCPCHLALSGDCILCSHLQGNEFCDCKNWHGVCIYKELFDNGFKAKEGRKTYKCKILNKTLLEENLLELRILVSKALAESLNVPGSYVFMRAPNDNLYYDTPISIMDVDDENNIVSFVIELKGIKTKSISNLNEHDDILLRAPYWNGVLGLKNLNKTHDKNVLIISRGIGFAPMMPVLKKLYTRGNNISLILDKGAFKTDYIDELINKYNITPIYMNTIDKGELPKALKDYLTINKFDLIHIDGPDILISNIITYNDDSTSYSCCNNAKMCCGEGICGACTSRYKGHVVKRLCKVQVDPKFIFEGRRLI</sequence>
<dbReference type="STRING" id="1216932.CM240_1220"/>
<dbReference type="PANTHER" id="PTHR43513">
    <property type="entry name" value="DIHYDROOROTATE DEHYDROGENASE B (NAD(+)), ELECTRON TRANSFER SUBUNIT"/>
    <property type="match status" value="1"/>
</dbReference>
<dbReference type="Proteomes" id="UP000019426">
    <property type="component" value="Chromosome M2/40_rep1"/>
</dbReference>
<proteinExistence type="predicted"/>
<accession>W6RXP7</accession>
<dbReference type="SUPFAM" id="SSF52343">
    <property type="entry name" value="Ferredoxin reductase-like, C-terminal NADP-linked domain"/>
    <property type="match status" value="1"/>
</dbReference>
<dbReference type="eggNOG" id="COG0543">
    <property type="taxonomic scope" value="Bacteria"/>
</dbReference>
<dbReference type="OrthoDB" id="1704963at2"/>